<dbReference type="PANTHER" id="PTHR11060">
    <property type="entry name" value="PROTEIN MEMO1"/>
    <property type="match status" value="1"/>
</dbReference>
<reference evidence="2" key="1">
    <citation type="journal article" date="2015" name="Genome Announc.">
        <title>Draft Genome Sequences of Anaerolinea thermolimosa IMO-1, Bellilinea caldifistulae GOMI-1, Leptolinea tardivitalis YMTK-2, Levilinea saccharolytica KIBI-1, Longilinea arvoryzae KOME-1, Previously Described as Members of the Class Anaerolineae (Chloroflexi).</title>
        <authorList>
            <person name="Matsuura N."/>
            <person name="Tourlousse M.D."/>
            <person name="Ohashi A."/>
            <person name="Hugenholtz P."/>
            <person name="Sekiguchi Y."/>
        </authorList>
    </citation>
    <scope>NUCLEOTIDE SEQUENCE</scope>
    <source>
        <strain evidence="2">KIBI-1</strain>
    </source>
</reference>
<keyword evidence="4" id="KW-1185">Reference proteome</keyword>
<dbReference type="OrthoDB" id="9782820at2"/>
<dbReference type="Pfam" id="PF01875">
    <property type="entry name" value="Memo"/>
    <property type="match status" value="1"/>
</dbReference>
<comment type="similarity">
    <text evidence="1">Belongs to the MEMO1 family.</text>
</comment>
<evidence type="ECO:0000313" key="3">
    <source>
        <dbReference type="EMBL" id="KPL80959.1"/>
    </source>
</evidence>
<name>A0A0M8JQ38_9CHLR</name>
<reference evidence="3 4" key="2">
    <citation type="submission" date="2015-07" db="EMBL/GenBank/DDBJ databases">
        <title>Genome sequence of Levilinea saccharolytica DSM 16555.</title>
        <authorList>
            <person name="Hemp J."/>
            <person name="Ward L.M."/>
            <person name="Pace L.A."/>
            <person name="Fischer W.W."/>
        </authorList>
    </citation>
    <scope>NUCLEOTIDE SEQUENCE [LARGE SCALE GENOMIC DNA]</scope>
    <source>
        <strain evidence="3 4">KIBI-1</strain>
    </source>
</reference>
<dbReference type="PANTHER" id="PTHR11060:SF0">
    <property type="entry name" value="PROTEIN MEMO1"/>
    <property type="match status" value="1"/>
</dbReference>
<protein>
    <submittedName>
        <fullName evidence="2">AmmeMemoRadiSam system protein B</fullName>
    </submittedName>
</protein>
<dbReference type="STRING" id="229921.ADN01_10775"/>
<gene>
    <name evidence="3" type="ORF">ADN01_10775</name>
    <name evidence="2" type="ORF">LSAC_03153</name>
</gene>
<dbReference type="AlphaFoldDB" id="A0A0M8JQ38"/>
<proteinExistence type="inferred from homology"/>
<dbReference type="CDD" id="cd07361">
    <property type="entry name" value="MEMO_like"/>
    <property type="match status" value="1"/>
</dbReference>
<dbReference type="SUPFAM" id="SSF53213">
    <property type="entry name" value="LigB-like"/>
    <property type="match status" value="1"/>
</dbReference>
<dbReference type="RefSeq" id="WP_062419543.1">
    <property type="nucleotide sequence ID" value="NZ_BBXZ01000170.1"/>
</dbReference>
<dbReference type="EMBL" id="DF967975">
    <property type="protein sequence ID" value="GAP19252.1"/>
    <property type="molecule type" value="Genomic_DNA"/>
</dbReference>
<accession>A0A0M8JQ38</accession>
<organism evidence="2">
    <name type="scientific">Levilinea saccharolytica</name>
    <dbReference type="NCBI Taxonomy" id="229921"/>
    <lineage>
        <taxon>Bacteria</taxon>
        <taxon>Bacillati</taxon>
        <taxon>Chloroflexota</taxon>
        <taxon>Anaerolineae</taxon>
        <taxon>Anaerolineales</taxon>
        <taxon>Anaerolineaceae</taxon>
        <taxon>Levilinea</taxon>
    </lineage>
</organism>
<evidence type="ECO:0000313" key="4">
    <source>
        <dbReference type="Proteomes" id="UP000050501"/>
    </source>
</evidence>
<dbReference type="Proteomes" id="UP000050501">
    <property type="component" value="Unassembled WGS sequence"/>
</dbReference>
<dbReference type="EMBL" id="LGCM01000038">
    <property type="protein sequence ID" value="KPL80959.1"/>
    <property type="molecule type" value="Genomic_DNA"/>
</dbReference>
<dbReference type="InterPro" id="IPR002737">
    <property type="entry name" value="MEMO1_fam"/>
</dbReference>
<dbReference type="NCBIfam" id="TIGR04336">
    <property type="entry name" value="AmmeMemoSam_B"/>
    <property type="match status" value="1"/>
</dbReference>
<sequence length="281" mass="29867">MKSLPPIRPSPIAGTWYSADPRRLQAQVDEYLAQADLPKLDGKVVGVIAPHAGHRYSGATAGYAFRAVQGLSPQVVVILSPYHRYHPGAVLSTAHHAYQTPLGDVWVQEGLLQTLQQELAADGLEITRIAHDGEHALEIELPFLQRALAGPFELLPLMVRCQDRAAAQILGAALGKVLAGKQALLVASTDLSHFYPLEIANALDQEMLRRMAAFSPEAVLEAEETGTGFACGAYAAAAAMWAARALGAQRVQVLHHSTSAEQTGDASSVVGYGAAVILQPS</sequence>
<evidence type="ECO:0000313" key="2">
    <source>
        <dbReference type="EMBL" id="GAP19252.1"/>
    </source>
</evidence>
<dbReference type="Gene3D" id="3.40.830.10">
    <property type="entry name" value="LigB-like"/>
    <property type="match status" value="1"/>
</dbReference>
<evidence type="ECO:0000256" key="1">
    <source>
        <dbReference type="ARBA" id="ARBA00006315"/>
    </source>
</evidence>